<feature type="transmembrane region" description="Helical" evidence="1">
    <location>
        <begin position="12"/>
        <end position="31"/>
    </location>
</feature>
<dbReference type="TCDB" id="2.A.1.64.3">
    <property type="family name" value="the major facilitator superfamily (mfs)"/>
</dbReference>
<feature type="transmembrane region" description="Helical" evidence="1">
    <location>
        <begin position="106"/>
        <end position="129"/>
    </location>
</feature>
<dbReference type="EMBL" id="CP005076">
    <property type="protein sequence ID" value="AGR41850.1"/>
    <property type="molecule type" value="Genomic_DNA"/>
</dbReference>
<feature type="transmembrane region" description="Helical" evidence="1">
    <location>
        <begin position="579"/>
        <end position="603"/>
    </location>
</feature>
<proteinExistence type="predicted"/>
<feature type="transmembrane region" description="Helical" evidence="1">
    <location>
        <begin position="292"/>
        <end position="314"/>
    </location>
</feature>
<feature type="transmembrane region" description="Helical" evidence="1">
    <location>
        <begin position="74"/>
        <end position="94"/>
    </location>
</feature>
<protein>
    <submittedName>
        <fullName evidence="2">Uncharacterized protein</fullName>
    </submittedName>
</protein>
<dbReference type="InterPro" id="IPR036259">
    <property type="entry name" value="MFS_trans_sf"/>
</dbReference>
<evidence type="ECO:0000256" key="1">
    <source>
        <dbReference type="SAM" id="Phobius"/>
    </source>
</evidence>
<dbReference type="Gene3D" id="1.10.1760.20">
    <property type="match status" value="1"/>
</dbReference>
<organism evidence="2 3">
    <name type="scientific">Spiroplasma diminutum CUAS-1</name>
    <dbReference type="NCBI Taxonomy" id="1276221"/>
    <lineage>
        <taxon>Bacteria</taxon>
        <taxon>Bacillati</taxon>
        <taxon>Mycoplasmatota</taxon>
        <taxon>Mollicutes</taxon>
        <taxon>Entomoplasmatales</taxon>
        <taxon>Spiroplasmataceae</taxon>
        <taxon>Spiroplasma</taxon>
    </lineage>
</organism>
<sequence>MKTKDNQKNAIFDLTTTAMIVAFGISLRLIFSSIPGVDLTLIVILITGLYFKASISFISTLGISVLSLLVPTELIFILSSVIIYILLNILIIFLKSLFLKNKSILYILMPVVALMISTLYLIISILVYGKTEGYSLYLLKLHQAYIIFFVYCVITYLFLKQIENILIKMEDRYPTIFNNKFKSYIESKEEYMIKVSDKKSNYNIQLASMIISMMLLTIYFAFVPYKMITFFNDINYLAAIIIVPILMLFITPTWMKLAKKIGNFKVLKLNSIGLLFAIIFTFSSFATTKYSLSLGLIFSGLILFGIFIAGFLPINIELIKSYEKRNNLKNKTSKYNSIFAFLLLPIPFTLDYFTKSTYVLLFLMAVVIIIICLLFFNKNIMSERNVLNINRDSFKTLKKNKKFFAEVFVQNYFIGFFKFLDWSLVLFYFIVFNKNQINISSQVENGYVVLFLVIGFLLKYIAQAIFSNLKFKNNNLNRIAMTTTIISVLLFVVFLSLCYTLNFENKTNIYYLLLTILMFIFGSSYSLIEKTKAKRFRLIVSEEEFSLAMIIDHVMGNAFFSLIIAIIFFATILLAKVTLLSLIILMSIFVFIALILLIINISLKNKYKKEN</sequence>
<dbReference type="Proteomes" id="UP000014983">
    <property type="component" value="Chromosome"/>
</dbReference>
<keyword evidence="1" id="KW-0472">Membrane</keyword>
<dbReference type="RefSeq" id="WP_020836083.1">
    <property type="nucleotide sequence ID" value="NC_021833.1"/>
</dbReference>
<accession>S5MIU3</accession>
<dbReference type="KEGG" id="sdi:SDIMI_v3c01460"/>
<reference evidence="2 3" key="1">
    <citation type="journal article" date="2013" name="Genome Biol. Evol.">
        <title>Comparison of metabolic capacities and inference of gene content evolution in mosquito-associated Spiroplasma diminutum and S. taiwanense.</title>
        <authorList>
            <person name="Lo W.S."/>
            <person name="Ku C."/>
            <person name="Chen L.L."/>
            <person name="Chang T.H."/>
            <person name="Kuo C.H."/>
        </authorList>
    </citation>
    <scope>NUCLEOTIDE SEQUENCE [LARGE SCALE GENOMIC DNA]</scope>
    <source>
        <strain evidence="2">CUAS-1</strain>
    </source>
</reference>
<feature type="transmembrane region" description="Helical" evidence="1">
    <location>
        <begin position="234"/>
        <end position="254"/>
    </location>
</feature>
<feature type="transmembrane region" description="Helical" evidence="1">
    <location>
        <begin position="359"/>
        <end position="376"/>
    </location>
</feature>
<feature type="transmembrane region" description="Helical" evidence="1">
    <location>
        <begin position="335"/>
        <end position="353"/>
    </location>
</feature>
<feature type="transmembrane region" description="Helical" evidence="1">
    <location>
        <begin position="479"/>
        <end position="503"/>
    </location>
</feature>
<keyword evidence="1" id="KW-1133">Transmembrane helix</keyword>
<dbReference type="OrthoDB" id="388323at2"/>
<feature type="transmembrane region" description="Helical" evidence="1">
    <location>
        <begin position="202"/>
        <end position="222"/>
    </location>
</feature>
<feature type="transmembrane region" description="Helical" evidence="1">
    <location>
        <begin position="266"/>
        <end position="286"/>
    </location>
</feature>
<keyword evidence="3" id="KW-1185">Reference proteome</keyword>
<feature type="transmembrane region" description="Helical" evidence="1">
    <location>
        <begin position="43"/>
        <end position="68"/>
    </location>
</feature>
<feature type="transmembrane region" description="Helical" evidence="1">
    <location>
        <begin position="446"/>
        <end position="467"/>
    </location>
</feature>
<gene>
    <name evidence="2" type="ORF">SDIMI_v3c01460</name>
</gene>
<feature type="transmembrane region" description="Helical" evidence="1">
    <location>
        <begin position="549"/>
        <end position="573"/>
    </location>
</feature>
<evidence type="ECO:0000313" key="2">
    <source>
        <dbReference type="EMBL" id="AGR41850.1"/>
    </source>
</evidence>
<keyword evidence="1" id="KW-0812">Transmembrane</keyword>
<dbReference type="PATRIC" id="fig|1276221.3.peg.143"/>
<name>S5MIU3_9MOLU</name>
<feature type="transmembrane region" description="Helical" evidence="1">
    <location>
        <begin position="509"/>
        <end position="528"/>
    </location>
</feature>
<dbReference type="STRING" id="1276221.SDIMI_v3c01460"/>
<dbReference type="SUPFAM" id="SSF103473">
    <property type="entry name" value="MFS general substrate transporter"/>
    <property type="match status" value="1"/>
</dbReference>
<dbReference type="AlphaFoldDB" id="S5MIU3"/>
<dbReference type="InParanoid" id="S5MIU3"/>
<feature type="transmembrane region" description="Helical" evidence="1">
    <location>
        <begin position="403"/>
        <end position="431"/>
    </location>
</feature>
<dbReference type="Gene3D" id="1.20.1250.20">
    <property type="entry name" value="MFS general substrate transporter like domains"/>
    <property type="match status" value="1"/>
</dbReference>
<dbReference type="HOGENOM" id="CLU_438631_0_0_14"/>
<evidence type="ECO:0000313" key="3">
    <source>
        <dbReference type="Proteomes" id="UP000014983"/>
    </source>
</evidence>
<feature type="transmembrane region" description="Helical" evidence="1">
    <location>
        <begin position="141"/>
        <end position="159"/>
    </location>
</feature>